<accession>A0ABS3YRN1</accession>
<dbReference type="InterPro" id="IPR002763">
    <property type="entry name" value="DUF72"/>
</dbReference>
<dbReference type="SUPFAM" id="SSF117396">
    <property type="entry name" value="TM1631-like"/>
    <property type="match status" value="1"/>
</dbReference>
<dbReference type="PANTHER" id="PTHR30348:SF9">
    <property type="entry name" value="UPF0759 PROTEIN YECE"/>
    <property type="match status" value="1"/>
</dbReference>
<comment type="caution">
    <text evidence="1">The sequence shown here is derived from an EMBL/GenBank/DDBJ whole genome shotgun (WGS) entry which is preliminary data.</text>
</comment>
<sequence>MVKKVDRITDWRVDMAKKWKNPVNLLPCKPVNYFTMKFGKLPVSELDRVDFTLPSEPAGNKKILGGVKKPTVNIRIGCPQWGVPGWLGKIYPAKAKEKDFLSNYVQHYNCIELNATHYKIYDETAIAKWADKASGRDFIFCPKLYQGVTHQGGLLGRQNAVREFLEGVKAFKEHLGPVFIQLSDSFGPARKEELFAFLQSLPADVTFFLEVRHPDWFAYEAIRKEFFNTLYLLKKGAVITDTSGRRDCAHMHLTIPKAFVRFVANSMHPTDYIRLDAWIARIINWIEQGLEELYFFVHMEDELYSPELIIYLTDKLNAACGLQLAQPHFIEPEGQAAGTQITFFD</sequence>
<evidence type="ECO:0000313" key="1">
    <source>
        <dbReference type="EMBL" id="MBO9200110.1"/>
    </source>
</evidence>
<name>A0ABS3YRN1_9BACT</name>
<dbReference type="PANTHER" id="PTHR30348">
    <property type="entry name" value="UNCHARACTERIZED PROTEIN YECE"/>
    <property type="match status" value="1"/>
</dbReference>
<gene>
    <name evidence="1" type="ORF">J7I42_07515</name>
</gene>
<dbReference type="InterPro" id="IPR036520">
    <property type="entry name" value="UPF0759_sf"/>
</dbReference>
<dbReference type="Gene3D" id="3.20.20.410">
    <property type="entry name" value="Protein of unknown function UPF0759"/>
    <property type="match status" value="1"/>
</dbReference>
<dbReference type="Pfam" id="PF01904">
    <property type="entry name" value="DUF72"/>
    <property type="match status" value="1"/>
</dbReference>
<keyword evidence="2" id="KW-1185">Reference proteome</keyword>
<organism evidence="1 2">
    <name type="scientific">Niastella soli</name>
    <dbReference type="NCBI Taxonomy" id="2821487"/>
    <lineage>
        <taxon>Bacteria</taxon>
        <taxon>Pseudomonadati</taxon>
        <taxon>Bacteroidota</taxon>
        <taxon>Chitinophagia</taxon>
        <taxon>Chitinophagales</taxon>
        <taxon>Chitinophagaceae</taxon>
        <taxon>Niastella</taxon>
    </lineage>
</organism>
<dbReference type="EMBL" id="JAGHKO010000001">
    <property type="protein sequence ID" value="MBO9200110.1"/>
    <property type="molecule type" value="Genomic_DNA"/>
</dbReference>
<reference evidence="1 2" key="1">
    <citation type="submission" date="2021-03" db="EMBL/GenBank/DDBJ databases">
        <title>Assistant Professor.</title>
        <authorList>
            <person name="Huq M.A."/>
        </authorList>
    </citation>
    <scope>NUCLEOTIDE SEQUENCE [LARGE SCALE GENOMIC DNA]</scope>
    <source>
        <strain evidence="1 2">MAH-29</strain>
    </source>
</reference>
<dbReference type="Proteomes" id="UP000677244">
    <property type="component" value="Unassembled WGS sequence"/>
</dbReference>
<evidence type="ECO:0000313" key="2">
    <source>
        <dbReference type="Proteomes" id="UP000677244"/>
    </source>
</evidence>
<protein>
    <submittedName>
        <fullName evidence="1">DUF72 domain-containing protein</fullName>
    </submittedName>
</protein>
<proteinExistence type="predicted"/>